<accession>A0A5S6QEI3</accession>
<evidence type="ECO:0000313" key="1">
    <source>
        <dbReference type="Proteomes" id="UP000046395"/>
    </source>
</evidence>
<proteinExistence type="predicted"/>
<evidence type="ECO:0000313" key="2">
    <source>
        <dbReference type="WBParaSite" id="TMUE_1000005628.1"/>
    </source>
</evidence>
<sequence>MTLKQCPGTEIGYHFFRVPIMFLDDLVEMTTEHPDIFRYQVRRFPIEESDFVMTAAVGALCMFIGRNLVPETYDAWSRKFMERFMVLLNLRMNSSDVRRLPSTESAMHLNTMFQQSCTM</sequence>
<dbReference type="Proteomes" id="UP000046395">
    <property type="component" value="Unassembled WGS sequence"/>
</dbReference>
<organism evidence="1 2">
    <name type="scientific">Trichuris muris</name>
    <name type="common">Mouse whipworm</name>
    <dbReference type="NCBI Taxonomy" id="70415"/>
    <lineage>
        <taxon>Eukaryota</taxon>
        <taxon>Metazoa</taxon>
        <taxon>Ecdysozoa</taxon>
        <taxon>Nematoda</taxon>
        <taxon>Enoplea</taxon>
        <taxon>Dorylaimia</taxon>
        <taxon>Trichinellida</taxon>
        <taxon>Trichuridae</taxon>
        <taxon>Trichuris</taxon>
    </lineage>
</organism>
<name>A0A5S6QEI3_TRIMR</name>
<keyword evidence="1" id="KW-1185">Reference proteome</keyword>
<reference evidence="2" key="1">
    <citation type="submission" date="2019-12" db="UniProtKB">
        <authorList>
            <consortium name="WormBaseParasite"/>
        </authorList>
    </citation>
    <scope>IDENTIFICATION</scope>
</reference>
<dbReference type="AlphaFoldDB" id="A0A5S6QEI3"/>
<dbReference type="WBParaSite" id="TMUE_1000005628.1">
    <property type="protein sequence ID" value="TMUE_1000005628.1"/>
    <property type="gene ID" value="WBGene00290083"/>
</dbReference>
<protein>
    <submittedName>
        <fullName evidence="2">Uncharacterized protein</fullName>
    </submittedName>
</protein>